<protein>
    <recommendedName>
        <fullName evidence="1">Tc1-like transposase DDE domain-containing protein</fullName>
    </recommendedName>
</protein>
<dbReference type="EMBL" id="KZ345176">
    <property type="protein sequence ID" value="PIO75132.1"/>
    <property type="molecule type" value="Genomic_DNA"/>
</dbReference>
<feature type="domain" description="Tc1-like transposase DDE" evidence="1">
    <location>
        <begin position="55"/>
        <end position="103"/>
    </location>
</feature>
<dbReference type="OrthoDB" id="5810541at2759"/>
<keyword evidence="3" id="KW-1185">Reference proteome</keyword>
<dbReference type="Pfam" id="PF13358">
    <property type="entry name" value="DDE_3"/>
    <property type="match status" value="1"/>
</dbReference>
<evidence type="ECO:0000259" key="1">
    <source>
        <dbReference type="Pfam" id="PF13358"/>
    </source>
</evidence>
<proteinExistence type="predicted"/>
<dbReference type="Gene3D" id="3.30.420.10">
    <property type="entry name" value="Ribonuclease H-like superfamily/Ribonuclease H"/>
    <property type="match status" value="1"/>
</dbReference>
<evidence type="ECO:0000313" key="2">
    <source>
        <dbReference type="EMBL" id="PIO75132.1"/>
    </source>
</evidence>
<sequence>MADSVERNKSTNTETGKVQRIRQVTWTSKSTSTSWRLLPGRTAQSGFIAQQDYDPKHKSKLLTQWFHDHNVPLLLWPSQFPDFNPIDDLWNELGSQVKDVGARYEHEDFPQLKTAWENVP</sequence>
<name>A0A2G9UZH5_TELCI</name>
<dbReference type="InterPro" id="IPR038717">
    <property type="entry name" value="Tc1-like_DDE_dom"/>
</dbReference>
<dbReference type="AlphaFoldDB" id="A0A2G9UZH5"/>
<evidence type="ECO:0000313" key="3">
    <source>
        <dbReference type="Proteomes" id="UP000230423"/>
    </source>
</evidence>
<gene>
    <name evidence="2" type="ORF">TELCIR_02844</name>
</gene>
<accession>A0A2G9UZH5</accession>
<reference evidence="2 3" key="1">
    <citation type="submission" date="2015-09" db="EMBL/GenBank/DDBJ databases">
        <title>Draft genome of the parasitic nematode Teladorsagia circumcincta isolate WARC Sus (inbred).</title>
        <authorList>
            <person name="Mitreva M."/>
        </authorList>
    </citation>
    <scope>NUCLEOTIDE SEQUENCE [LARGE SCALE GENOMIC DNA]</scope>
    <source>
        <strain evidence="2 3">S</strain>
    </source>
</reference>
<dbReference type="Proteomes" id="UP000230423">
    <property type="component" value="Unassembled WGS sequence"/>
</dbReference>
<dbReference type="GO" id="GO:0003676">
    <property type="term" value="F:nucleic acid binding"/>
    <property type="evidence" value="ECO:0007669"/>
    <property type="project" value="InterPro"/>
</dbReference>
<dbReference type="InterPro" id="IPR036397">
    <property type="entry name" value="RNaseH_sf"/>
</dbReference>
<organism evidence="2 3">
    <name type="scientific">Teladorsagia circumcincta</name>
    <name type="common">Brown stomach worm</name>
    <name type="synonym">Ostertagia circumcincta</name>
    <dbReference type="NCBI Taxonomy" id="45464"/>
    <lineage>
        <taxon>Eukaryota</taxon>
        <taxon>Metazoa</taxon>
        <taxon>Ecdysozoa</taxon>
        <taxon>Nematoda</taxon>
        <taxon>Chromadorea</taxon>
        <taxon>Rhabditida</taxon>
        <taxon>Rhabditina</taxon>
        <taxon>Rhabditomorpha</taxon>
        <taxon>Strongyloidea</taxon>
        <taxon>Trichostrongylidae</taxon>
        <taxon>Teladorsagia</taxon>
    </lineage>
</organism>